<dbReference type="AlphaFoldDB" id="A0A081B8K7"/>
<keyword evidence="7" id="KW-1185">Reference proteome</keyword>
<dbReference type="SUPFAM" id="SSF88946">
    <property type="entry name" value="Sigma2 domain of RNA polymerase sigma factors"/>
    <property type="match status" value="1"/>
</dbReference>
<evidence type="ECO:0000256" key="4">
    <source>
        <dbReference type="ARBA" id="ARBA00023163"/>
    </source>
</evidence>
<reference evidence="6 7" key="1">
    <citation type="submission" date="2014-07" db="EMBL/GenBank/DDBJ databases">
        <title>Tepidicaulis marinum gen. nov., sp. nov., a novel marine bacterium denitrifying nitrate to nitrous oxide strictly under microaerobic conditions.</title>
        <authorList>
            <person name="Takeuchi M."/>
            <person name="Yamagishi T."/>
            <person name="Kamagata Y."/>
            <person name="Oshima K."/>
            <person name="Hattori M."/>
            <person name="Katayama T."/>
            <person name="Hanada S."/>
            <person name="Tamaki H."/>
            <person name="Marumo K."/>
            <person name="Maeda H."/>
            <person name="Nedachi M."/>
            <person name="Iwasaki W."/>
            <person name="Suwa Y."/>
            <person name="Sakata S."/>
        </authorList>
    </citation>
    <scope>NUCLEOTIDE SEQUENCE [LARGE SCALE GENOMIC DNA]</scope>
    <source>
        <strain evidence="6 7">MA2</strain>
    </source>
</reference>
<comment type="caution">
    <text evidence="6">The sequence shown here is derived from an EMBL/GenBank/DDBJ whole genome shotgun (WGS) entry which is preliminary data.</text>
</comment>
<dbReference type="SUPFAM" id="SSF88659">
    <property type="entry name" value="Sigma3 and sigma4 domains of RNA polymerase sigma factors"/>
    <property type="match status" value="1"/>
</dbReference>
<evidence type="ECO:0000313" key="7">
    <source>
        <dbReference type="Proteomes" id="UP000028702"/>
    </source>
</evidence>
<dbReference type="InterPro" id="IPR013324">
    <property type="entry name" value="RNA_pol_sigma_r3/r4-like"/>
</dbReference>
<evidence type="ECO:0000256" key="1">
    <source>
        <dbReference type="ARBA" id="ARBA00010641"/>
    </source>
</evidence>
<keyword evidence="4" id="KW-0804">Transcription</keyword>
<dbReference type="EMBL" id="BBIO01000003">
    <property type="protein sequence ID" value="GAK44375.1"/>
    <property type="molecule type" value="Genomic_DNA"/>
</dbReference>
<keyword evidence="3" id="KW-0731">Sigma factor</keyword>
<dbReference type="PANTHER" id="PTHR43133:SF25">
    <property type="entry name" value="RNA POLYMERASE SIGMA FACTOR RFAY-RELATED"/>
    <property type="match status" value="1"/>
</dbReference>
<evidence type="ECO:0000256" key="2">
    <source>
        <dbReference type="ARBA" id="ARBA00023015"/>
    </source>
</evidence>
<evidence type="ECO:0000259" key="5">
    <source>
        <dbReference type="PROSITE" id="PS00622"/>
    </source>
</evidence>
<dbReference type="Proteomes" id="UP000028702">
    <property type="component" value="Unassembled WGS sequence"/>
</dbReference>
<proteinExistence type="inferred from homology"/>
<protein>
    <submittedName>
        <fullName evidence="6">RNA polymerase sigma-70 factor, ECF subfamily</fullName>
    </submittedName>
</protein>
<dbReference type="CDD" id="cd06171">
    <property type="entry name" value="Sigma70_r4"/>
    <property type="match status" value="1"/>
</dbReference>
<organism evidence="6 7">
    <name type="scientific">Tepidicaulis marinus</name>
    <dbReference type="NCBI Taxonomy" id="1333998"/>
    <lineage>
        <taxon>Bacteria</taxon>
        <taxon>Pseudomonadati</taxon>
        <taxon>Pseudomonadota</taxon>
        <taxon>Alphaproteobacteria</taxon>
        <taxon>Hyphomicrobiales</taxon>
        <taxon>Parvibaculaceae</taxon>
        <taxon>Tepidicaulis</taxon>
    </lineage>
</organism>
<keyword evidence="2" id="KW-0805">Transcription regulation</keyword>
<dbReference type="InterPro" id="IPR036388">
    <property type="entry name" value="WH-like_DNA-bd_sf"/>
</dbReference>
<dbReference type="InterPro" id="IPR000792">
    <property type="entry name" value="Tscrpt_reg_LuxR_C"/>
</dbReference>
<gene>
    <name evidence="6" type="ORF">M2A_0874</name>
</gene>
<dbReference type="GO" id="GO:0016987">
    <property type="term" value="F:sigma factor activity"/>
    <property type="evidence" value="ECO:0007669"/>
    <property type="project" value="UniProtKB-KW"/>
</dbReference>
<dbReference type="GO" id="GO:0003677">
    <property type="term" value="F:DNA binding"/>
    <property type="evidence" value="ECO:0007669"/>
    <property type="project" value="InterPro"/>
</dbReference>
<dbReference type="RefSeq" id="WP_045443446.1">
    <property type="nucleotide sequence ID" value="NZ_BBIO01000003.1"/>
</dbReference>
<dbReference type="GO" id="GO:0006352">
    <property type="term" value="P:DNA-templated transcription initiation"/>
    <property type="evidence" value="ECO:0007669"/>
    <property type="project" value="InterPro"/>
</dbReference>
<dbReference type="NCBIfam" id="TIGR02937">
    <property type="entry name" value="sigma70-ECF"/>
    <property type="match status" value="1"/>
</dbReference>
<dbReference type="Pfam" id="PF22029">
    <property type="entry name" value="PhyR_sigma2"/>
    <property type="match status" value="1"/>
</dbReference>
<dbReference type="InterPro" id="IPR014284">
    <property type="entry name" value="RNA_pol_sigma-70_dom"/>
</dbReference>
<sequence length="180" mass="20841">MKNFELDALETEIPHLRRYARSLTREVTRADDLVQDCLERAIAKKQQFTAGTNLRSWLFTILHNVHIDNCRKQKRRGETVPVEDWQSGLSVEPHQHWAIELRDFQRCFNQLKSDERNILKLIAIDGLQYDEVASELGIATGTVKSRLFRARRKLRELESAAVQRTRLVPQTGMAHGSYAS</sequence>
<dbReference type="InterPro" id="IPR053866">
    <property type="entry name" value="PhyR_sigma2"/>
</dbReference>
<dbReference type="Gene3D" id="1.10.10.10">
    <property type="entry name" value="Winged helix-like DNA-binding domain superfamily/Winged helix DNA-binding domain"/>
    <property type="match status" value="1"/>
</dbReference>
<dbReference type="InterPro" id="IPR013325">
    <property type="entry name" value="RNA_pol_sigma_r2"/>
</dbReference>
<evidence type="ECO:0000256" key="3">
    <source>
        <dbReference type="ARBA" id="ARBA00023082"/>
    </source>
</evidence>
<dbReference type="PANTHER" id="PTHR43133">
    <property type="entry name" value="RNA POLYMERASE ECF-TYPE SIGMA FACTO"/>
    <property type="match status" value="1"/>
</dbReference>
<dbReference type="eggNOG" id="COG1595">
    <property type="taxonomic scope" value="Bacteria"/>
</dbReference>
<accession>A0A081B8K7</accession>
<dbReference type="STRING" id="1333998.M2A_0874"/>
<dbReference type="Pfam" id="PF08281">
    <property type="entry name" value="Sigma70_r4_2"/>
    <property type="match status" value="1"/>
</dbReference>
<dbReference type="Gene3D" id="1.10.1740.10">
    <property type="match status" value="1"/>
</dbReference>
<dbReference type="InterPro" id="IPR039425">
    <property type="entry name" value="RNA_pol_sigma-70-like"/>
</dbReference>
<feature type="domain" description="HTH luxR-type" evidence="5">
    <location>
        <begin position="126"/>
        <end position="153"/>
    </location>
</feature>
<comment type="similarity">
    <text evidence="1">Belongs to the sigma-70 factor family. ECF subfamily.</text>
</comment>
<evidence type="ECO:0000313" key="6">
    <source>
        <dbReference type="EMBL" id="GAK44375.1"/>
    </source>
</evidence>
<name>A0A081B8K7_9HYPH</name>
<dbReference type="PROSITE" id="PS00622">
    <property type="entry name" value="HTH_LUXR_1"/>
    <property type="match status" value="1"/>
</dbReference>
<dbReference type="InterPro" id="IPR013249">
    <property type="entry name" value="RNA_pol_sigma70_r4_t2"/>
</dbReference>